<comment type="caution">
    <text evidence="8">The sequence shown here is derived from an EMBL/GenBank/DDBJ whole genome shotgun (WGS) entry which is preliminary data.</text>
</comment>
<comment type="cofactor">
    <cofactor evidence="1">
        <name>Zn(2+)</name>
        <dbReference type="ChEBI" id="CHEBI:29105"/>
    </cofactor>
</comment>
<evidence type="ECO:0000259" key="7">
    <source>
        <dbReference type="Pfam" id="PF12890"/>
    </source>
</evidence>
<dbReference type="AlphaFoldDB" id="A0A2J7ZHL3"/>
<dbReference type="GO" id="GO:0006145">
    <property type="term" value="P:purine nucleobase catabolic process"/>
    <property type="evidence" value="ECO:0007669"/>
    <property type="project" value="TreeGrafter"/>
</dbReference>
<gene>
    <name evidence="8" type="ORF">TSOC_014461</name>
</gene>
<keyword evidence="3" id="KW-0378">Hydrolase</keyword>
<accession>A0A2J7ZHL3</accession>
<dbReference type="InterPro" id="IPR011059">
    <property type="entry name" value="Metal-dep_hydrolase_composite"/>
</dbReference>
<dbReference type="OrthoDB" id="10258955at2759"/>
<sequence>MAVDRGMVALVMLLNAIAAGVMYQRFHDHPSVQMVESRLLEAYHKFLPPQVPDRCGALKWPLYALVSDNVVFPDGVRPGAGEPSFCARERARGSRPSAPGASAASSRPSGCSAASNPATIGLRPPLPPHVGQQLCRVSCYDKSAARGARQAAPVYIQGSKILEVSENTTVDLPHVMNFKDAVISPGVIDVHIHLNEPGREDWEGITTGTQAAAAGGVTTVIDMPLNSFPVTTTIAQLEAKKELAK</sequence>
<feature type="chain" id="PRO_5014456223" evidence="6">
    <location>
        <begin position="20"/>
        <end position="245"/>
    </location>
</feature>
<proteinExistence type="predicted"/>
<name>A0A2J7ZHL3_9CHLO</name>
<organism evidence="8 9">
    <name type="scientific">Tetrabaena socialis</name>
    <dbReference type="NCBI Taxonomy" id="47790"/>
    <lineage>
        <taxon>Eukaryota</taxon>
        <taxon>Viridiplantae</taxon>
        <taxon>Chlorophyta</taxon>
        <taxon>core chlorophytes</taxon>
        <taxon>Chlorophyceae</taxon>
        <taxon>CS clade</taxon>
        <taxon>Chlamydomonadales</taxon>
        <taxon>Tetrabaenaceae</taxon>
        <taxon>Tetrabaena</taxon>
    </lineage>
</organism>
<dbReference type="InterPro" id="IPR024403">
    <property type="entry name" value="DHOase_cat"/>
</dbReference>
<evidence type="ECO:0000313" key="9">
    <source>
        <dbReference type="Proteomes" id="UP000236333"/>
    </source>
</evidence>
<dbReference type="Pfam" id="PF12890">
    <property type="entry name" value="DHOase"/>
    <property type="match status" value="1"/>
</dbReference>
<feature type="region of interest" description="Disordered" evidence="5">
    <location>
        <begin position="88"/>
        <end position="124"/>
    </location>
</feature>
<evidence type="ECO:0000256" key="1">
    <source>
        <dbReference type="ARBA" id="ARBA00001947"/>
    </source>
</evidence>
<dbReference type="InterPro" id="IPR050138">
    <property type="entry name" value="DHOase/Allantoinase_Hydrolase"/>
</dbReference>
<dbReference type="SUPFAM" id="SSF51556">
    <property type="entry name" value="Metallo-dependent hydrolases"/>
    <property type="match status" value="1"/>
</dbReference>
<evidence type="ECO:0000313" key="8">
    <source>
        <dbReference type="EMBL" id="PNG99756.1"/>
    </source>
</evidence>
<feature type="compositionally biased region" description="Low complexity" evidence="5">
    <location>
        <begin position="94"/>
        <end position="115"/>
    </location>
</feature>
<dbReference type="PROSITE" id="PS00482">
    <property type="entry name" value="DIHYDROOROTASE_1"/>
    <property type="match status" value="1"/>
</dbReference>
<dbReference type="PANTHER" id="PTHR43668">
    <property type="entry name" value="ALLANTOINASE"/>
    <property type="match status" value="1"/>
</dbReference>
<evidence type="ECO:0000256" key="6">
    <source>
        <dbReference type="SAM" id="SignalP"/>
    </source>
</evidence>
<feature type="non-terminal residue" evidence="8">
    <location>
        <position position="245"/>
    </location>
</feature>
<keyword evidence="2" id="KW-0479">Metal-binding</keyword>
<dbReference type="SUPFAM" id="SSF51338">
    <property type="entry name" value="Composite domain of metallo-dependent hydrolases"/>
    <property type="match status" value="1"/>
</dbReference>
<dbReference type="GO" id="GO:0046872">
    <property type="term" value="F:metal ion binding"/>
    <property type="evidence" value="ECO:0007669"/>
    <property type="project" value="UniProtKB-KW"/>
</dbReference>
<keyword evidence="6" id="KW-0732">Signal</keyword>
<evidence type="ECO:0000256" key="5">
    <source>
        <dbReference type="SAM" id="MobiDB-lite"/>
    </source>
</evidence>
<feature type="domain" description="Dihydroorotase catalytic" evidence="7">
    <location>
        <begin position="182"/>
        <end position="230"/>
    </location>
</feature>
<feature type="signal peptide" evidence="6">
    <location>
        <begin position="1"/>
        <end position="19"/>
    </location>
</feature>
<evidence type="ECO:0000256" key="2">
    <source>
        <dbReference type="ARBA" id="ARBA00022723"/>
    </source>
</evidence>
<dbReference type="InterPro" id="IPR002195">
    <property type="entry name" value="Dihydroorotase_CS"/>
</dbReference>
<dbReference type="EMBL" id="PGGS01002198">
    <property type="protein sequence ID" value="PNG99756.1"/>
    <property type="molecule type" value="Genomic_DNA"/>
</dbReference>
<dbReference type="GO" id="GO:0004038">
    <property type="term" value="F:allantoinase activity"/>
    <property type="evidence" value="ECO:0007669"/>
    <property type="project" value="TreeGrafter"/>
</dbReference>
<dbReference type="Gene3D" id="3.20.20.140">
    <property type="entry name" value="Metal-dependent hydrolases"/>
    <property type="match status" value="1"/>
</dbReference>
<evidence type="ECO:0000256" key="4">
    <source>
        <dbReference type="ARBA" id="ARBA00022975"/>
    </source>
</evidence>
<keyword evidence="9" id="KW-1185">Reference proteome</keyword>
<dbReference type="Proteomes" id="UP000236333">
    <property type="component" value="Unassembled WGS sequence"/>
</dbReference>
<dbReference type="InterPro" id="IPR032466">
    <property type="entry name" value="Metal_Hydrolase"/>
</dbReference>
<protein>
    <submittedName>
        <fullName evidence="8">Allantoinase</fullName>
    </submittedName>
</protein>
<evidence type="ECO:0000256" key="3">
    <source>
        <dbReference type="ARBA" id="ARBA00022801"/>
    </source>
</evidence>
<reference evidence="8 9" key="1">
    <citation type="journal article" date="2017" name="Mol. Biol. Evol.">
        <title>The 4-celled Tetrabaena socialis nuclear genome reveals the essential components for genetic control of cell number at the origin of multicellularity in the volvocine lineage.</title>
        <authorList>
            <person name="Featherston J."/>
            <person name="Arakaki Y."/>
            <person name="Hanschen E.R."/>
            <person name="Ferris P.J."/>
            <person name="Michod R.E."/>
            <person name="Olson B.J.S.C."/>
            <person name="Nozaki H."/>
            <person name="Durand P.M."/>
        </authorList>
    </citation>
    <scope>NUCLEOTIDE SEQUENCE [LARGE SCALE GENOMIC DNA]</scope>
    <source>
        <strain evidence="8 9">NIES-571</strain>
    </source>
</reference>
<dbReference type="GO" id="GO:0005737">
    <property type="term" value="C:cytoplasm"/>
    <property type="evidence" value="ECO:0007669"/>
    <property type="project" value="TreeGrafter"/>
</dbReference>
<keyword evidence="4" id="KW-0665">Pyrimidine biosynthesis</keyword>
<dbReference type="PANTHER" id="PTHR43668:SF2">
    <property type="entry name" value="ALLANTOINASE"/>
    <property type="match status" value="1"/>
</dbReference>